<proteinExistence type="predicted"/>
<dbReference type="EMBL" id="BSDD01000001">
    <property type="protein sequence ID" value="GLH69150.1"/>
    <property type="molecule type" value="Genomic_DNA"/>
</dbReference>
<reference evidence="2 3" key="1">
    <citation type="journal article" date="2023" name="Antonie Van Leeuwenhoek">
        <title>Mesoterricola silvestris gen. nov., sp. nov., Mesoterricola sediminis sp. nov., Geothrix oryzae sp. nov., Geothrix edaphica sp. nov., Geothrix rubra sp. nov., and Geothrix limicola sp. nov., six novel members of Acidobacteriota isolated from soils.</title>
        <authorList>
            <person name="Itoh H."/>
            <person name="Sugisawa Y."/>
            <person name="Mise K."/>
            <person name="Xu Z."/>
            <person name="Kuniyasu M."/>
            <person name="Ushijima N."/>
            <person name="Kawano K."/>
            <person name="Kobayashi E."/>
            <person name="Shiratori Y."/>
            <person name="Masuda Y."/>
            <person name="Senoo K."/>
        </authorList>
    </citation>
    <scope>NUCLEOTIDE SEQUENCE [LARGE SCALE GENOMIC DNA]</scope>
    <source>
        <strain evidence="2 3">Red803</strain>
    </source>
</reference>
<gene>
    <name evidence="2" type="ORF">GETHPA_06830</name>
</gene>
<dbReference type="PANTHER" id="PTHR36304">
    <property type="entry name" value="DOMAIN GTPASE-ACTIVATING PROTEIN, PUTATIVE-RELATED-RELATED"/>
    <property type="match status" value="1"/>
</dbReference>
<dbReference type="PANTHER" id="PTHR36304:SF4">
    <property type="entry name" value="DUF4388 DOMAIN-CONTAINING PROTEIN"/>
    <property type="match status" value="1"/>
</dbReference>
<protein>
    <recommendedName>
        <fullName evidence="1">PatA-like N-terminal domain-containing protein</fullName>
    </recommendedName>
</protein>
<name>A0ABQ5Q402_9BACT</name>
<evidence type="ECO:0000313" key="3">
    <source>
        <dbReference type="Proteomes" id="UP001165089"/>
    </source>
</evidence>
<evidence type="ECO:0000313" key="2">
    <source>
        <dbReference type="EMBL" id="GLH69150.1"/>
    </source>
</evidence>
<comment type="caution">
    <text evidence="2">The sequence shown here is derived from an EMBL/GenBank/DDBJ whole genome shotgun (WGS) entry which is preliminary data.</text>
</comment>
<keyword evidence="3" id="KW-1185">Reference proteome</keyword>
<sequence length="272" mass="30376">MTNLKGTLESISLTDVAQLLHVNRKTGMLQVSSGKVSGVLYFSRGEVIHAETLAQRGELAAFEILEWVTGQFEFLSTQVQVPATIRRTVPDLLMDSARLSDSRKRLHTLFPRLTAVPWPTLPLPRLTEGLKIFAEERRILPFFDGYRDFQDVMKATGQNDVAVLQAAGILKDAGRLDVLEPDAHVTVMPLKTSLFKKGDRLELPKAMEGWWTALGPYAHGVRNLRVIWPEGPAVERVDFVPGLSEHLLSVPRELMQSWNLAEGSHVKVRPAP</sequence>
<dbReference type="InterPro" id="IPR025497">
    <property type="entry name" value="PatA-like_N"/>
</dbReference>
<accession>A0ABQ5Q402</accession>
<evidence type="ECO:0000259" key="1">
    <source>
        <dbReference type="Pfam" id="PF14332"/>
    </source>
</evidence>
<dbReference type="RefSeq" id="WP_285722955.1">
    <property type="nucleotide sequence ID" value="NZ_BSDD01000001.1"/>
</dbReference>
<dbReference type="Proteomes" id="UP001165089">
    <property type="component" value="Unassembled WGS sequence"/>
</dbReference>
<organism evidence="2 3">
    <name type="scientific">Geothrix rubra</name>
    <dbReference type="NCBI Taxonomy" id="2927977"/>
    <lineage>
        <taxon>Bacteria</taxon>
        <taxon>Pseudomonadati</taxon>
        <taxon>Acidobacteriota</taxon>
        <taxon>Holophagae</taxon>
        <taxon>Holophagales</taxon>
        <taxon>Holophagaceae</taxon>
        <taxon>Geothrix</taxon>
    </lineage>
</organism>
<dbReference type="Pfam" id="PF14332">
    <property type="entry name" value="DUF4388"/>
    <property type="match status" value="1"/>
</dbReference>
<feature type="domain" description="PatA-like N-terminal" evidence="1">
    <location>
        <begin position="5"/>
        <end position="103"/>
    </location>
</feature>